<sequence length="307" mass="34280">MTTTITTSTTTSKTSKVVVRHKSLTTTTPARNRRTAAEYAELDQAIVEVCRADNPLSVRGVFYRVMSAGVVAKTEKEYGVVQRRVLKLRRDGALPYGWIADGSRWHVKSPSWDSVEQALHDTAISYRRALWSNQNTYVEIWSEKEAVSSIVSPVTDSYDVPLMIARGFASETFLYATASTIRAVGKPTVVYQLGDHDPSGVAAWRHVQVKLREFAPDVEILFERIAVTEDQITTLNLPTRPTKATDSRAKTFAGESVEVDAIPTRILRDLVDTAITRHIDPIALEATRVFEREERQGLLAMARGWSV</sequence>
<gene>
    <name evidence="1" type="ORF">GCM10009788_52490</name>
</gene>
<accession>A0ABN2BME1</accession>
<keyword evidence="2" id="KW-1185">Reference proteome</keyword>
<name>A0ABN2BME1_9ACTN</name>
<evidence type="ECO:0000313" key="2">
    <source>
        <dbReference type="Proteomes" id="UP001500842"/>
    </source>
</evidence>
<reference evidence="1 2" key="1">
    <citation type="journal article" date="2019" name="Int. J. Syst. Evol. Microbiol.">
        <title>The Global Catalogue of Microorganisms (GCM) 10K type strain sequencing project: providing services to taxonomists for standard genome sequencing and annotation.</title>
        <authorList>
            <consortium name="The Broad Institute Genomics Platform"/>
            <consortium name="The Broad Institute Genome Sequencing Center for Infectious Disease"/>
            <person name="Wu L."/>
            <person name="Ma J."/>
        </authorList>
    </citation>
    <scope>NUCLEOTIDE SEQUENCE [LARGE SCALE GENOMIC DNA]</scope>
    <source>
        <strain evidence="1 2">JCM 14942</strain>
    </source>
</reference>
<evidence type="ECO:0000313" key="1">
    <source>
        <dbReference type="EMBL" id="GAA1543506.1"/>
    </source>
</evidence>
<comment type="caution">
    <text evidence="1">The sequence shown here is derived from an EMBL/GenBank/DDBJ whole genome shotgun (WGS) entry which is preliminary data.</text>
</comment>
<organism evidence="1 2">
    <name type="scientific">Nocardioides humi</name>
    <dbReference type="NCBI Taxonomy" id="449461"/>
    <lineage>
        <taxon>Bacteria</taxon>
        <taxon>Bacillati</taxon>
        <taxon>Actinomycetota</taxon>
        <taxon>Actinomycetes</taxon>
        <taxon>Propionibacteriales</taxon>
        <taxon>Nocardioidaceae</taxon>
        <taxon>Nocardioides</taxon>
    </lineage>
</organism>
<evidence type="ECO:0008006" key="3">
    <source>
        <dbReference type="Google" id="ProtNLM"/>
    </source>
</evidence>
<dbReference type="Proteomes" id="UP001500842">
    <property type="component" value="Unassembled WGS sequence"/>
</dbReference>
<proteinExistence type="predicted"/>
<dbReference type="RefSeq" id="WP_219996189.1">
    <property type="nucleotide sequence ID" value="NZ_BAAAOR010000040.1"/>
</dbReference>
<protein>
    <recommendedName>
        <fullName evidence="3">DUF2399 domain-containing protein</fullName>
    </recommendedName>
</protein>
<dbReference type="EMBL" id="BAAAOR010000040">
    <property type="protein sequence ID" value="GAA1543506.1"/>
    <property type="molecule type" value="Genomic_DNA"/>
</dbReference>